<protein>
    <submittedName>
        <fullName evidence="1">Uncharacterized protein</fullName>
    </submittedName>
</protein>
<dbReference type="AlphaFoldDB" id="A0A9W6UW94"/>
<keyword evidence="2" id="KW-1185">Reference proteome</keyword>
<proteinExistence type="predicted"/>
<comment type="caution">
    <text evidence="1">The sequence shown here is derived from an EMBL/GenBank/DDBJ whole genome shotgun (WGS) entry which is preliminary data.</text>
</comment>
<sequence>MLRARSVKALRARVARRATPCFGTLRNRFFWTALAGLRPHLKGCRRVDSTGVYIWGVDLVLPVDGEARIDLGASRPGRLRFVCASGTGLAVGLGAKPWRLARSASGVSNLLDGTIGRDVRRAGNGGSR</sequence>
<dbReference type="Proteomes" id="UP001165124">
    <property type="component" value="Unassembled WGS sequence"/>
</dbReference>
<organism evidence="1 2">
    <name type="scientific">Actinomadura rubrobrunea</name>
    <dbReference type="NCBI Taxonomy" id="115335"/>
    <lineage>
        <taxon>Bacteria</taxon>
        <taxon>Bacillati</taxon>
        <taxon>Actinomycetota</taxon>
        <taxon>Actinomycetes</taxon>
        <taxon>Streptosporangiales</taxon>
        <taxon>Thermomonosporaceae</taxon>
        <taxon>Actinomadura</taxon>
    </lineage>
</organism>
<gene>
    <name evidence="1" type="ORF">Arub01_16840</name>
</gene>
<accession>A0A9W6UW94</accession>
<reference evidence="1" key="1">
    <citation type="submission" date="2023-02" db="EMBL/GenBank/DDBJ databases">
        <title>Actinomadura rubrobrunea NBRC 14622.</title>
        <authorList>
            <person name="Ichikawa N."/>
            <person name="Sato H."/>
            <person name="Tonouchi N."/>
        </authorList>
    </citation>
    <scope>NUCLEOTIDE SEQUENCE</scope>
    <source>
        <strain evidence="1">NBRC 14622</strain>
    </source>
</reference>
<name>A0A9W6UW94_9ACTN</name>
<evidence type="ECO:0000313" key="2">
    <source>
        <dbReference type="Proteomes" id="UP001165124"/>
    </source>
</evidence>
<evidence type="ECO:0000313" key="1">
    <source>
        <dbReference type="EMBL" id="GLW63440.1"/>
    </source>
</evidence>
<dbReference type="EMBL" id="BSRZ01000002">
    <property type="protein sequence ID" value="GLW63440.1"/>
    <property type="molecule type" value="Genomic_DNA"/>
</dbReference>